<dbReference type="SUPFAM" id="SSF53335">
    <property type="entry name" value="S-adenosyl-L-methionine-dependent methyltransferases"/>
    <property type="match status" value="1"/>
</dbReference>
<dbReference type="Proteomes" id="UP000293347">
    <property type="component" value="Unassembled WGS sequence"/>
</dbReference>
<comment type="catalytic activity">
    <reaction evidence="5">
        <text>L-glutaminyl-[peptide chain release factor] + S-adenosyl-L-methionine = N(5)-methyl-L-glutaminyl-[peptide chain release factor] + S-adenosyl-L-homocysteine + H(+)</text>
        <dbReference type="Rhea" id="RHEA:42896"/>
        <dbReference type="Rhea" id="RHEA-COMP:10271"/>
        <dbReference type="Rhea" id="RHEA-COMP:10272"/>
        <dbReference type="ChEBI" id="CHEBI:15378"/>
        <dbReference type="ChEBI" id="CHEBI:30011"/>
        <dbReference type="ChEBI" id="CHEBI:57856"/>
        <dbReference type="ChEBI" id="CHEBI:59789"/>
        <dbReference type="ChEBI" id="CHEBI:61891"/>
        <dbReference type="EC" id="2.1.1.297"/>
    </reaction>
</comment>
<sequence length="294" mass="32643">MNLKELLVQFKEELSGIYEVEEIAAIFNLLVEHVTGFNNRQLSLKGISTEMQDEFAMWGYLGELKTGKPVQYVIGEASFYGLKFKVNPAVLIPRPETEELVEWVIESCMVRSAGGLAPSKDKLSIFDIGTGSGCIAVTLARKISGSRVTGLDVSSEAIEAAKMNALLNSVGVTFVQGDILDNNLELNPDGKYDVIVSNPPYITPEEKEQMHQNVLDHEPHLALFVAKERPLVFYEAIADFAMSNLTSGGLLFFEINEHMGKETMQMLVDKSFINIVLRKDMQGKDRMIRCSLGT</sequence>
<dbReference type="GO" id="GO:0032259">
    <property type="term" value="P:methylation"/>
    <property type="evidence" value="ECO:0007669"/>
    <property type="project" value="UniProtKB-KW"/>
</dbReference>
<evidence type="ECO:0000256" key="3">
    <source>
        <dbReference type="ARBA" id="ARBA00022679"/>
    </source>
</evidence>
<dbReference type="GO" id="GO:0003676">
    <property type="term" value="F:nucleic acid binding"/>
    <property type="evidence" value="ECO:0007669"/>
    <property type="project" value="InterPro"/>
</dbReference>
<dbReference type="CDD" id="cd02440">
    <property type="entry name" value="AdoMet_MTases"/>
    <property type="match status" value="1"/>
</dbReference>
<evidence type="ECO:0000256" key="4">
    <source>
        <dbReference type="ARBA" id="ARBA00022691"/>
    </source>
</evidence>
<feature type="domain" description="Methyltransferase small" evidence="6">
    <location>
        <begin position="122"/>
        <end position="212"/>
    </location>
</feature>
<evidence type="ECO:0000313" key="7">
    <source>
        <dbReference type="EMBL" id="TCD00126.1"/>
    </source>
</evidence>
<dbReference type="InterPro" id="IPR002052">
    <property type="entry name" value="DNA_methylase_N6_adenine_CS"/>
</dbReference>
<evidence type="ECO:0000313" key="8">
    <source>
        <dbReference type="Proteomes" id="UP000293347"/>
    </source>
</evidence>
<dbReference type="Pfam" id="PF05175">
    <property type="entry name" value="MTS"/>
    <property type="match status" value="1"/>
</dbReference>
<dbReference type="InterPro" id="IPR050320">
    <property type="entry name" value="N5-glutamine_MTase"/>
</dbReference>
<dbReference type="InterPro" id="IPR029063">
    <property type="entry name" value="SAM-dependent_MTases_sf"/>
</dbReference>
<dbReference type="Gene3D" id="1.10.8.10">
    <property type="entry name" value="DNA helicase RuvA subunit, C-terminal domain"/>
    <property type="match status" value="1"/>
</dbReference>
<dbReference type="AlphaFoldDB" id="A0A4R0NI28"/>
<dbReference type="InterPro" id="IPR004556">
    <property type="entry name" value="HemK-like"/>
</dbReference>
<dbReference type="Gene3D" id="3.40.50.150">
    <property type="entry name" value="Vaccinia Virus protein VP39"/>
    <property type="match status" value="1"/>
</dbReference>
<dbReference type="EMBL" id="SJSL01000004">
    <property type="protein sequence ID" value="TCD00126.1"/>
    <property type="molecule type" value="Genomic_DNA"/>
</dbReference>
<dbReference type="PROSITE" id="PS00092">
    <property type="entry name" value="N6_MTASE"/>
    <property type="match status" value="1"/>
</dbReference>
<keyword evidence="4" id="KW-0949">S-adenosyl-L-methionine</keyword>
<dbReference type="InterPro" id="IPR007848">
    <property type="entry name" value="Small_mtfrase_dom"/>
</dbReference>
<comment type="caution">
    <text evidence="7">The sequence shown here is derived from an EMBL/GenBank/DDBJ whole genome shotgun (WGS) entry which is preliminary data.</text>
</comment>
<dbReference type="NCBIfam" id="TIGR00536">
    <property type="entry name" value="hemK_fam"/>
    <property type="match status" value="1"/>
</dbReference>
<protein>
    <recommendedName>
        <fullName evidence="1">peptide chain release factor N(5)-glutamine methyltransferase</fullName>
        <ecNumber evidence="1">2.1.1.297</ecNumber>
    </recommendedName>
</protein>
<evidence type="ECO:0000256" key="2">
    <source>
        <dbReference type="ARBA" id="ARBA00022603"/>
    </source>
</evidence>
<dbReference type="EC" id="2.1.1.297" evidence="1"/>
<dbReference type="InterPro" id="IPR019874">
    <property type="entry name" value="RF_methyltr_PrmC"/>
</dbReference>
<evidence type="ECO:0000256" key="5">
    <source>
        <dbReference type="ARBA" id="ARBA00048391"/>
    </source>
</evidence>
<dbReference type="NCBIfam" id="TIGR03534">
    <property type="entry name" value="RF_mod_PrmC"/>
    <property type="match status" value="1"/>
</dbReference>
<gene>
    <name evidence="7" type="primary">prmC</name>
    <name evidence="7" type="ORF">EZ437_15520</name>
</gene>
<keyword evidence="3 7" id="KW-0808">Transferase</keyword>
<name>A0A4R0NI28_9SPHI</name>
<evidence type="ECO:0000256" key="1">
    <source>
        <dbReference type="ARBA" id="ARBA00012771"/>
    </source>
</evidence>
<dbReference type="OrthoDB" id="9800643at2"/>
<dbReference type="PANTHER" id="PTHR18895">
    <property type="entry name" value="HEMK METHYLTRANSFERASE"/>
    <property type="match status" value="1"/>
</dbReference>
<evidence type="ECO:0000259" key="6">
    <source>
        <dbReference type="Pfam" id="PF05175"/>
    </source>
</evidence>
<dbReference type="GO" id="GO:0102559">
    <property type="term" value="F:peptide chain release factor N(5)-glutamine methyltransferase activity"/>
    <property type="evidence" value="ECO:0007669"/>
    <property type="project" value="UniProtKB-EC"/>
</dbReference>
<organism evidence="7 8">
    <name type="scientific">Pedobacter psychroterrae</name>
    <dbReference type="NCBI Taxonomy" id="2530453"/>
    <lineage>
        <taxon>Bacteria</taxon>
        <taxon>Pseudomonadati</taxon>
        <taxon>Bacteroidota</taxon>
        <taxon>Sphingobacteriia</taxon>
        <taxon>Sphingobacteriales</taxon>
        <taxon>Sphingobacteriaceae</taxon>
        <taxon>Pedobacter</taxon>
    </lineage>
</organism>
<dbReference type="PANTHER" id="PTHR18895:SF74">
    <property type="entry name" value="MTRF1L RELEASE FACTOR GLUTAMINE METHYLTRANSFERASE"/>
    <property type="match status" value="1"/>
</dbReference>
<proteinExistence type="predicted"/>
<accession>A0A4R0NI28</accession>
<dbReference type="RefSeq" id="WP_131596981.1">
    <property type="nucleotide sequence ID" value="NZ_SJSL01000004.1"/>
</dbReference>
<reference evidence="7 8" key="1">
    <citation type="submission" date="2019-02" db="EMBL/GenBank/DDBJ databases">
        <title>Pedobacter sp. RP-1-14 sp. nov., isolated from Arctic soil.</title>
        <authorList>
            <person name="Dahal R.H."/>
        </authorList>
    </citation>
    <scope>NUCLEOTIDE SEQUENCE [LARGE SCALE GENOMIC DNA]</scope>
    <source>
        <strain evidence="7 8">RP-1-14</strain>
    </source>
</reference>
<keyword evidence="8" id="KW-1185">Reference proteome</keyword>
<keyword evidence="2 7" id="KW-0489">Methyltransferase</keyword>